<comment type="caution">
    <text evidence="1">The sequence shown here is derived from an EMBL/GenBank/DDBJ whole genome shotgun (WGS) entry which is preliminary data.</text>
</comment>
<protein>
    <submittedName>
        <fullName evidence="1">Uncharacterized protein</fullName>
    </submittedName>
</protein>
<keyword evidence="2" id="KW-1185">Reference proteome</keyword>
<dbReference type="AlphaFoldDB" id="A0AAV4W2F6"/>
<proteinExistence type="predicted"/>
<evidence type="ECO:0000313" key="1">
    <source>
        <dbReference type="EMBL" id="GIY76847.1"/>
    </source>
</evidence>
<sequence>MKKMAKRGIVKKMSIKISQISGLKSYSLPYRTGLHLFHHSLERASTPGATLEVFWFNRKRYQLKIHCNEVSTVLKPNVLFGNLSDQFENKTTICFSI</sequence>
<reference evidence="1 2" key="1">
    <citation type="submission" date="2021-06" db="EMBL/GenBank/DDBJ databases">
        <title>Caerostris darwini draft genome.</title>
        <authorList>
            <person name="Kono N."/>
            <person name="Arakawa K."/>
        </authorList>
    </citation>
    <scope>NUCLEOTIDE SEQUENCE [LARGE SCALE GENOMIC DNA]</scope>
</reference>
<gene>
    <name evidence="1" type="ORF">CDAR_387691</name>
</gene>
<evidence type="ECO:0000313" key="2">
    <source>
        <dbReference type="Proteomes" id="UP001054837"/>
    </source>
</evidence>
<dbReference type="Proteomes" id="UP001054837">
    <property type="component" value="Unassembled WGS sequence"/>
</dbReference>
<dbReference type="EMBL" id="BPLQ01014054">
    <property type="protein sequence ID" value="GIY76847.1"/>
    <property type="molecule type" value="Genomic_DNA"/>
</dbReference>
<organism evidence="1 2">
    <name type="scientific">Caerostris darwini</name>
    <dbReference type="NCBI Taxonomy" id="1538125"/>
    <lineage>
        <taxon>Eukaryota</taxon>
        <taxon>Metazoa</taxon>
        <taxon>Ecdysozoa</taxon>
        <taxon>Arthropoda</taxon>
        <taxon>Chelicerata</taxon>
        <taxon>Arachnida</taxon>
        <taxon>Araneae</taxon>
        <taxon>Araneomorphae</taxon>
        <taxon>Entelegynae</taxon>
        <taxon>Araneoidea</taxon>
        <taxon>Araneidae</taxon>
        <taxon>Caerostris</taxon>
    </lineage>
</organism>
<name>A0AAV4W2F6_9ARAC</name>
<accession>A0AAV4W2F6</accession>